<proteinExistence type="predicted"/>
<protein>
    <submittedName>
        <fullName evidence="1">Uncharacterized protein</fullName>
    </submittedName>
</protein>
<dbReference type="KEGG" id="ccj:UL81_10740"/>
<dbReference type="AlphaFoldDB" id="A0A0F6TBP1"/>
<dbReference type="OrthoDB" id="4423347at2"/>
<keyword evidence="2" id="KW-1185">Reference proteome</keyword>
<dbReference type="STRING" id="161896.UL81_10740"/>
<dbReference type="PATRIC" id="fig|161896.4.peg.2095"/>
<evidence type="ECO:0000313" key="1">
    <source>
        <dbReference type="EMBL" id="AKE40081.1"/>
    </source>
</evidence>
<accession>A0A0F6TBP1</accession>
<reference evidence="1 2" key="1">
    <citation type="journal article" date="2015" name="Genome Announc.">
        <title>Complete Genome Sequence of Corynebacterium camporealensis DSM 44610, Isolated from the Milk of a Manchega Sheep with Subclinical Mastitis.</title>
        <authorList>
            <person name="Ruckert C."/>
            <person name="Albersmeier A."/>
            <person name="Winkler A."/>
            <person name="Tauch A."/>
        </authorList>
    </citation>
    <scope>NUCLEOTIDE SEQUENCE [LARGE SCALE GENOMIC DNA]</scope>
    <source>
        <strain evidence="1 2">DSM 44610</strain>
    </source>
</reference>
<sequence>MLPLLLSLFAVPAAAAEPAEVLVYDYAEVLTPQHEAMLRSETARIEFPTDIERVVYTSYVENTEDLTETFRLDFRHNNPELLNDDELNDGTLVLGVGLDPRTMAVDCSPDICEDLNITGPGRTTGILDQIAASIENNMYEIGLLNGAKAAANPEIRRESAEGAQTWQIFVVASLFLLLIVGAVFFWMRTRLLHELVAKQAFLHARLPELQQLKDRGDYNIASLDGPLSPPEIKRDWAGIKTEVEHLTPEVRHISRLDIEARASQLYSLSSEVRTCHAAVMKLINAVENVEVLNRIERNDDYLCMRELNYFIDDVAEARTRVARSGGGIAKRLDSIIDRAQDLHSGLNDFSARFAALMREYHSVLATLPDSAYQRSRHSDALPTLGDAHWHPGIGSHYMPFVYAWEWARKGGSHRDAFPVASDVDA</sequence>
<name>A0A0F6TBP1_9CORY</name>
<dbReference type="HOGENOM" id="CLU_645137_0_0_11"/>
<organism evidence="1 2">
    <name type="scientific">Corynebacterium camporealensis</name>
    <dbReference type="NCBI Taxonomy" id="161896"/>
    <lineage>
        <taxon>Bacteria</taxon>
        <taxon>Bacillati</taxon>
        <taxon>Actinomycetota</taxon>
        <taxon>Actinomycetes</taxon>
        <taxon>Mycobacteriales</taxon>
        <taxon>Corynebacteriaceae</taxon>
        <taxon>Corynebacterium</taxon>
    </lineage>
</organism>
<dbReference type="EMBL" id="CP011311">
    <property type="protein sequence ID" value="AKE40081.1"/>
    <property type="molecule type" value="Genomic_DNA"/>
</dbReference>
<dbReference type="RefSeq" id="WP_035106342.1">
    <property type="nucleotide sequence ID" value="NZ_CP011311.1"/>
</dbReference>
<evidence type="ECO:0000313" key="2">
    <source>
        <dbReference type="Proteomes" id="UP000033566"/>
    </source>
</evidence>
<gene>
    <name evidence="1" type="ORF">UL81_10740</name>
</gene>
<dbReference type="Proteomes" id="UP000033566">
    <property type="component" value="Chromosome"/>
</dbReference>